<keyword evidence="9" id="KW-1185">Reference proteome</keyword>
<dbReference type="EMBL" id="MCOG01000121">
    <property type="protein sequence ID" value="ORY42085.1"/>
    <property type="molecule type" value="Genomic_DNA"/>
</dbReference>
<dbReference type="GO" id="GO:0000978">
    <property type="term" value="F:RNA polymerase II cis-regulatory region sequence-specific DNA binding"/>
    <property type="evidence" value="ECO:0007669"/>
    <property type="project" value="TreeGrafter"/>
</dbReference>
<dbReference type="Proteomes" id="UP000193920">
    <property type="component" value="Unassembled WGS sequence"/>
</dbReference>
<feature type="domain" description="C2H2-type" evidence="7">
    <location>
        <begin position="1"/>
        <end position="28"/>
    </location>
</feature>
<dbReference type="InterPro" id="IPR013087">
    <property type="entry name" value="Znf_C2H2_type"/>
</dbReference>
<reference evidence="8 9" key="1">
    <citation type="submission" date="2016-08" db="EMBL/GenBank/DDBJ databases">
        <title>A Parts List for Fungal Cellulosomes Revealed by Comparative Genomics.</title>
        <authorList>
            <consortium name="DOE Joint Genome Institute"/>
            <person name="Haitjema C.H."/>
            <person name="Gilmore S.P."/>
            <person name="Henske J.K."/>
            <person name="Solomon K.V."/>
            <person name="De Groot R."/>
            <person name="Kuo A."/>
            <person name="Mondo S.J."/>
            <person name="Salamov A.A."/>
            <person name="Labutti K."/>
            <person name="Zhao Z."/>
            <person name="Chiniquy J."/>
            <person name="Barry K."/>
            <person name="Brewer H.M."/>
            <person name="Purvine S.O."/>
            <person name="Wright A.T."/>
            <person name="Boxma B."/>
            <person name="Van Alen T."/>
            <person name="Hackstein J.H."/>
            <person name="Baker S.E."/>
            <person name="Grigoriev I.V."/>
            <person name="O'Malley M.A."/>
        </authorList>
    </citation>
    <scope>NUCLEOTIDE SEQUENCE [LARGE SCALE GENOMIC DNA]</scope>
    <source>
        <strain evidence="8 9">G1</strain>
    </source>
</reference>
<proteinExistence type="inferred from homology"/>
<dbReference type="AlphaFoldDB" id="A0A1Y2C6Z9"/>
<keyword evidence="2" id="KW-0479">Metal-binding</keyword>
<evidence type="ECO:0000256" key="6">
    <source>
        <dbReference type="PROSITE-ProRule" id="PRU00042"/>
    </source>
</evidence>
<dbReference type="PROSITE" id="PS00028">
    <property type="entry name" value="ZINC_FINGER_C2H2_1"/>
    <property type="match status" value="1"/>
</dbReference>
<evidence type="ECO:0000259" key="7">
    <source>
        <dbReference type="PROSITE" id="PS50157"/>
    </source>
</evidence>
<evidence type="ECO:0000256" key="3">
    <source>
        <dbReference type="ARBA" id="ARBA00022737"/>
    </source>
</evidence>
<dbReference type="GO" id="GO:0000981">
    <property type="term" value="F:DNA-binding transcription factor activity, RNA polymerase II-specific"/>
    <property type="evidence" value="ECO:0007669"/>
    <property type="project" value="TreeGrafter"/>
</dbReference>
<dbReference type="FunFam" id="3.30.160.60:FF:001016">
    <property type="entry name" value="zinc finger protein 850-like"/>
    <property type="match status" value="1"/>
</dbReference>
<accession>A0A1Y2C6Z9</accession>
<keyword evidence="5" id="KW-0862">Zinc</keyword>
<dbReference type="Pfam" id="PF00096">
    <property type="entry name" value="zf-C2H2"/>
    <property type="match status" value="2"/>
</dbReference>
<evidence type="ECO:0000256" key="5">
    <source>
        <dbReference type="ARBA" id="ARBA00022833"/>
    </source>
</evidence>
<dbReference type="OrthoDB" id="8922241at2759"/>
<evidence type="ECO:0000256" key="4">
    <source>
        <dbReference type="ARBA" id="ARBA00022771"/>
    </source>
</evidence>
<organism evidence="8 9">
    <name type="scientific">Neocallimastix californiae</name>
    <dbReference type="NCBI Taxonomy" id="1754190"/>
    <lineage>
        <taxon>Eukaryota</taxon>
        <taxon>Fungi</taxon>
        <taxon>Fungi incertae sedis</taxon>
        <taxon>Chytridiomycota</taxon>
        <taxon>Chytridiomycota incertae sedis</taxon>
        <taxon>Neocallimastigomycetes</taxon>
        <taxon>Neocallimastigales</taxon>
        <taxon>Neocallimastigaceae</taxon>
        <taxon>Neocallimastix</taxon>
    </lineage>
</organism>
<evidence type="ECO:0000256" key="2">
    <source>
        <dbReference type="ARBA" id="ARBA00022723"/>
    </source>
</evidence>
<evidence type="ECO:0000313" key="9">
    <source>
        <dbReference type="Proteomes" id="UP000193920"/>
    </source>
</evidence>
<gene>
    <name evidence="8" type="ORF">LY90DRAFT_338464</name>
</gene>
<evidence type="ECO:0000256" key="1">
    <source>
        <dbReference type="ARBA" id="ARBA00006991"/>
    </source>
</evidence>
<sequence>FKCEFCKYLFKRKYDLIRHRRIHTGEKPYICKVCKKGFYRSDVLKHHIRNSSCKS</sequence>
<evidence type="ECO:0000313" key="8">
    <source>
        <dbReference type="EMBL" id="ORY42085.1"/>
    </source>
</evidence>
<dbReference type="PANTHER" id="PTHR23235">
    <property type="entry name" value="KRUEPPEL-LIKE TRANSCRIPTION FACTOR"/>
    <property type="match status" value="1"/>
</dbReference>
<dbReference type="PROSITE" id="PS50157">
    <property type="entry name" value="ZINC_FINGER_C2H2_2"/>
    <property type="match status" value="2"/>
</dbReference>
<dbReference type="PANTHER" id="PTHR23235:SF120">
    <property type="entry name" value="KRUPPEL-LIKE FACTOR 15"/>
    <property type="match status" value="1"/>
</dbReference>
<dbReference type="SUPFAM" id="SSF57667">
    <property type="entry name" value="beta-beta-alpha zinc fingers"/>
    <property type="match status" value="1"/>
</dbReference>
<feature type="non-terminal residue" evidence="8">
    <location>
        <position position="55"/>
    </location>
</feature>
<dbReference type="InterPro" id="IPR036236">
    <property type="entry name" value="Znf_C2H2_sf"/>
</dbReference>
<protein>
    <recommendedName>
        <fullName evidence="7">C2H2-type domain-containing protein</fullName>
    </recommendedName>
</protein>
<dbReference type="Gene3D" id="3.30.160.60">
    <property type="entry name" value="Classic Zinc Finger"/>
    <property type="match status" value="2"/>
</dbReference>
<feature type="non-terminal residue" evidence="8">
    <location>
        <position position="1"/>
    </location>
</feature>
<dbReference type="GO" id="GO:0008270">
    <property type="term" value="F:zinc ion binding"/>
    <property type="evidence" value="ECO:0007669"/>
    <property type="project" value="UniProtKB-KW"/>
</dbReference>
<dbReference type="STRING" id="1754190.A0A1Y2C6Z9"/>
<name>A0A1Y2C6Z9_9FUNG</name>
<keyword evidence="4 6" id="KW-0863">Zinc-finger</keyword>
<keyword evidence="3" id="KW-0677">Repeat</keyword>
<feature type="domain" description="C2H2-type" evidence="7">
    <location>
        <begin position="29"/>
        <end position="55"/>
    </location>
</feature>
<comment type="similarity">
    <text evidence="1">Belongs to the krueppel C2H2-type zinc-finger protein family.</text>
</comment>
<dbReference type="SMART" id="SM00355">
    <property type="entry name" value="ZnF_C2H2"/>
    <property type="match status" value="2"/>
</dbReference>
<comment type="caution">
    <text evidence="8">The sequence shown here is derived from an EMBL/GenBank/DDBJ whole genome shotgun (WGS) entry which is preliminary data.</text>
</comment>
<dbReference type="FunFam" id="3.30.160.60:FF:002402">
    <property type="entry name" value="Zinc finger protein 347"/>
    <property type="match status" value="1"/>
</dbReference>